<dbReference type="PROSITE" id="PS50109">
    <property type="entry name" value="HIS_KIN"/>
    <property type="match status" value="1"/>
</dbReference>
<keyword evidence="3" id="KW-0808">Transferase</keyword>
<feature type="domain" description="Response regulatory" evidence="8">
    <location>
        <begin position="440"/>
        <end position="559"/>
    </location>
</feature>
<evidence type="ECO:0000256" key="2">
    <source>
        <dbReference type="ARBA" id="ARBA00012438"/>
    </source>
</evidence>
<dbReference type="Gene3D" id="3.40.50.2300">
    <property type="match status" value="2"/>
</dbReference>
<evidence type="ECO:0000256" key="1">
    <source>
        <dbReference type="ARBA" id="ARBA00000085"/>
    </source>
</evidence>
<comment type="caution">
    <text evidence="9">The sequence shown here is derived from an EMBL/GenBank/DDBJ whole genome shotgun (WGS) entry which is preliminary data.</text>
</comment>
<evidence type="ECO:0000313" key="10">
    <source>
        <dbReference type="Proteomes" id="UP000678545"/>
    </source>
</evidence>
<dbReference type="Gene3D" id="3.30.565.10">
    <property type="entry name" value="Histidine kinase-like ATPase, C-terminal domain"/>
    <property type="match status" value="1"/>
</dbReference>
<dbReference type="SUPFAM" id="SSF52172">
    <property type="entry name" value="CheY-like"/>
    <property type="match status" value="2"/>
</dbReference>
<evidence type="ECO:0000256" key="5">
    <source>
        <dbReference type="PROSITE-ProRule" id="PRU00169"/>
    </source>
</evidence>
<feature type="domain" description="Histidine kinase" evidence="7">
    <location>
        <begin position="197"/>
        <end position="407"/>
    </location>
</feature>
<feature type="modified residue" description="4-aspartylphosphate" evidence="5">
    <location>
        <position position="489"/>
    </location>
</feature>
<keyword evidence="5" id="KW-0597">Phosphoprotein</keyword>
<reference evidence="9" key="1">
    <citation type="submission" date="2021-04" db="EMBL/GenBank/DDBJ databases">
        <title>novel species isolated from subtropical streams in China.</title>
        <authorList>
            <person name="Lu H."/>
        </authorList>
    </citation>
    <scope>NUCLEOTIDE SEQUENCE</scope>
    <source>
        <strain evidence="9">FT137W</strain>
    </source>
</reference>
<dbReference type="InterPro" id="IPR011006">
    <property type="entry name" value="CheY-like_superfamily"/>
</dbReference>
<accession>A0A941IG95</accession>
<dbReference type="GO" id="GO:0005886">
    <property type="term" value="C:plasma membrane"/>
    <property type="evidence" value="ECO:0007669"/>
    <property type="project" value="TreeGrafter"/>
</dbReference>
<dbReference type="Proteomes" id="UP000678545">
    <property type="component" value="Unassembled WGS sequence"/>
</dbReference>
<dbReference type="Pfam" id="PF00512">
    <property type="entry name" value="HisKA"/>
    <property type="match status" value="1"/>
</dbReference>
<organism evidence="9 10">
    <name type="scientific">Undibacterium fentianense</name>
    <dbReference type="NCBI Taxonomy" id="2828728"/>
    <lineage>
        <taxon>Bacteria</taxon>
        <taxon>Pseudomonadati</taxon>
        <taxon>Pseudomonadota</taxon>
        <taxon>Betaproteobacteria</taxon>
        <taxon>Burkholderiales</taxon>
        <taxon>Oxalobacteraceae</taxon>
        <taxon>Undibacterium</taxon>
    </lineage>
</organism>
<dbReference type="SUPFAM" id="SSF47384">
    <property type="entry name" value="Homodimeric domain of signal transducing histidine kinase"/>
    <property type="match status" value="1"/>
</dbReference>
<dbReference type="InterPro" id="IPR003661">
    <property type="entry name" value="HisK_dim/P_dom"/>
</dbReference>
<dbReference type="Gene3D" id="1.10.287.130">
    <property type="match status" value="1"/>
</dbReference>
<sequence>MSESPIILCVDDDTTVLVALRTLLSHAFGNRYVIEIAESGAEALEILDDLEQQGKQLSIVISDFIMPGMRGDELLISLHQRSPQTITIMLTGQSDFEGVKKAINQANLYRFLEKPFNHDDIILTVKSAFLAYEHERTLTQQNTQLRQLNIELETMLKQVQESERLLEERVLQRTHELDEKNHALQQALRTLEDVERIARHDLKTPLVSISAAPGLLRAGRTLSAHEEEILSMIESASNRALSMVNLSLDLFRMESGSYVFRPSSVDLLSLASSIVLGLSAQAMSKGIQLHVEAEGENFFVEADDSLCYSILGNLTKNAIEAAPENSDVELRLIKGEWIELRIHNAGAVPLALRENFFAKYATAGKSGGTGLGTYSSHLLATVQGGQLHMQTSDDEGTTLTLCLKHASLPLKSNQIVGNSGRLEQALSSAADRSETQGITRVLLVDDDDFNQMVMADYIEQANYELDSAINGRMALDRVASKRPDVIILDLEMPIMGGIEALRLIRQFQMQAKQEPSFIIAYSGNDDDLSRQSYLDIGFDACLSKPSSREEVVCMLARACQSYCQQIA</sequence>
<keyword evidence="10" id="KW-1185">Reference proteome</keyword>
<dbReference type="CDD" id="cd00082">
    <property type="entry name" value="HisKA"/>
    <property type="match status" value="1"/>
</dbReference>
<feature type="coiled-coil region" evidence="6">
    <location>
        <begin position="138"/>
        <end position="197"/>
    </location>
</feature>
<comment type="catalytic activity">
    <reaction evidence="1">
        <text>ATP + protein L-histidine = ADP + protein N-phospho-L-histidine.</text>
        <dbReference type="EC" id="2.7.13.3"/>
    </reaction>
</comment>
<dbReference type="Pfam" id="PF02518">
    <property type="entry name" value="HATPase_c"/>
    <property type="match status" value="1"/>
</dbReference>
<dbReference type="EMBL" id="JAGSPJ010000007">
    <property type="protein sequence ID" value="MBR7801571.1"/>
    <property type="molecule type" value="Genomic_DNA"/>
</dbReference>
<gene>
    <name evidence="9" type="ORF">KDM90_16285</name>
</gene>
<dbReference type="Pfam" id="PF00072">
    <property type="entry name" value="Response_reg"/>
    <property type="match status" value="2"/>
</dbReference>
<dbReference type="EC" id="2.7.13.3" evidence="2"/>
<evidence type="ECO:0000313" key="9">
    <source>
        <dbReference type="EMBL" id="MBR7801571.1"/>
    </source>
</evidence>
<evidence type="ECO:0000259" key="7">
    <source>
        <dbReference type="PROSITE" id="PS50109"/>
    </source>
</evidence>
<dbReference type="GO" id="GO:0000155">
    <property type="term" value="F:phosphorelay sensor kinase activity"/>
    <property type="evidence" value="ECO:0007669"/>
    <property type="project" value="InterPro"/>
</dbReference>
<keyword evidence="4" id="KW-0418">Kinase</keyword>
<dbReference type="AlphaFoldDB" id="A0A941IG95"/>
<dbReference type="GO" id="GO:0009927">
    <property type="term" value="F:histidine phosphotransfer kinase activity"/>
    <property type="evidence" value="ECO:0007669"/>
    <property type="project" value="TreeGrafter"/>
</dbReference>
<evidence type="ECO:0000256" key="6">
    <source>
        <dbReference type="SAM" id="Coils"/>
    </source>
</evidence>
<dbReference type="CDD" id="cd17546">
    <property type="entry name" value="REC_hyHK_CKI1_RcsC-like"/>
    <property type="match status" value="1"/>
</dbReference>
<protein>
    <recommendedName>
        <fullName evidence="2">histidine kinase</fullName>
        <ecNumber evidence="2">2.7.13.3</ecNumber>
    </recommendedName>
</protein>
<dbReference type="SMART" id="SM00448">
    <property type="entry name" value="REC"/>
    <property type="match status" value="2"/>
</dbReference>
<dbReference type="SUPFAM" id="SSF55874">
    <property type="entry name" value="ATPase domain of HSP90 chaperone/DNA topoisomerase II/histidine kinase"/>
    <property type="match status" value="1"/>
</dbReference>
<dbReference type="SMART" id="SM00388">
    <property type="entry name" value="HisKA"/>
    <property type="match status" value="1"/>
</dbReference>
<dbReference type="InterPro" id="IPR003594">
    <property type="entry name" value="HATPase_dom"/>
</dbReference>
<feature type="modified residue" description="4-aspartylphosphate" evidence="5">
    <location>
        <position position="63"/>
    </location>
</feature>
<proteinExistence type="predicted"/>
<dbReference type="RefSeq" id="WP_212676689.1">
    <property type="nucleotide sequence ID" value="NZ_JAGSPJ010000007.1"/>
</dbReference>
<dbReference type="InterPro" id="IPR005467">
    <property type="entry name" value="His_kinase_dom"/>
</dbReference>
<dbReference type="InterPro" id="IPR001789">
    <property type="entry name" value="Sig_transdc_resp-reg_receiver"/>
</dbReference>
<feature type="domain" description="Response regulatory" evidence="8">
    <location>
        <begin position="6"/>
        <end position="129"/>
    </location>
</feature>
<evidence type="ECO:0000259" key="8">
    <source>
        <dbReference type="PROSITE" id="PS50110"/>
    </source>
</evidence>
<dbReference type="InterPro" id="IPR036890">
    <property type="entry name" value="HATPase_C_sf"/>
</dbReference>
<dbReference type="PANTHER" id="PTHR43047:SF62">
    <property type="entry name" value="SENSOR HISTIDINE KINASE DPIB"/>
    <property type="match status" value="1"/>
</dbReference>
<name>A0A941IG95_9BURK</name>
<dbReference type="PANTHER" id="PTHR43047">
    <property type="entry name" value="TWO-COMPONENT HISTIDINE PROTEIN KINASE"/>
    <property type="match status" value="1"/>
</dbReference>
<keyword evidence="6" id="KW-0175">Coiled coil</keyword>
<evidence type="ECO:0000256" key="3">
    <source>
        <dbReference type="ARBA" id="ARBA00022679"/>
    </source>
</evidence>
<dbReference type="PROSITE" id="PS50110">
    <property type="entry name" value="RESPONSE_REGULATORY"/>
    <property type="match status" value="2"/>
</dbReference>
<evidence type="ECO:0000256" key="4">
    <source>
        <dbReference type="ARBA" id="ARBA00022777"/>
    </source>
</evidence>
<dbReference type="SMART" id="SM00387">
    <property type="entry name" value="HATPase_c"/>
    <property type="match status" value="1"/>
</dbReference>
<dbReference type="InterPro" id="IPR036097">
    <property type="entry name" value="HisK_dim/P_sf"/>
</dbReference>